<feature type="transmembrane region" description="Helical" evidence="1">
    <location>
        <begin position="109"/>
        <end position="128"/>
    </location>
</feature>
<keyword evidence="1" id="KW-1133">Transmembrane helix</keyword>
<feature type="transmembrane region" description="Helical" evidence="1">
    <location>
        <begin position="389"/>
        <end position="406"/>
    </location>
</feature>
<feature type="transmembrane region" description="Helical" evidence="1">
    <location>
        <begin position="140"/>
        <end position="160"/>
    </location>
</feature>
<keyword evidence="1" id="KW-0812">Transmembrane</keyword>
<dbReference type="RefSeq" id="WP_248341931.1">
    <property type="nucleotide sequence ID" value="NZ_AP025592.1"/>
</dbReference>
<accession>A0ABN6N8T4</accession>
<evidence type="ECO:0000313" key="3">
    <source>
        <dbReference type="Proteomes" id="UP001162734"/>
    </source>
</evidence>
<proteinExistence type="predicted"/>
<evidence type="ECO:0000313" key="2">
    <source>
        <dbReference type="EMBL" id="BDG09656.1"/>
    </source>
</evidence>
<dbReference type="Proteomes" id="UP001162734">
    <property type="component" value="Chromosome"/>
</dbReference>
<protein>
    <recommendedName>
        <fullName evidence="4">Glycosyltransferase RgtA/B/C/D-like domain-containing protein</fullName>
    </recommendedName>
</protein>
<organism evidence="2 3">
    <name type="scientific">Anaeromyxobacter paludicola</name>
    <dbReference type="NCBI Taxonomy" id="2918171"/>
    <lineage>
        <taxon>Bacteria</taxon>
        <taxon>Pseudomonadati</taxon>
        <taxon>Myxococcota</taxon>
        <taxon>Myxococcia</taxon>
        <taxon>Myxococcales</taxon>
        <taxon>Cystobacterineae</taxon>
        <taxon>Anaeromyxobacteraceae</taxon>
        <taxon>Anaeromyxobacter</taxon>
    </lineage>
</organism>
<reference evidence="3" key="1">
    <citation type="journal article" date="2022" name="Int. J. Syst. Evol. Microbiol.">
        <title>Anaeromyxobacter oryzae sp. nov., Anaeromyxobacter diazotrophicus sp. nov. and Anaeromyxobacter paludicola sp. nov., isolated from paddy soils.</title>
        <authorList>
            <person name="Itoh H."/>
            <person name="Xu Z."/>
            <person name="Mise K."/>
            <person name="Masuda Y."/>
            <person name="Ushijima N."/>
            <person name="Hayakawa C."/>
            <person name="Shiratori Y."/>
            <person name="Senoo K."/>
        </authorList>
    </citation>
    <scope>NUCLEOTIDE SEQUENCE [LARGE SCALE GENOMIC DNA]</scope>
    <source>
        <strain evidence="3">Red630</strain>
    </source>
</reference>
<keyword evidence="1" id="KW-0472">Membrane</keyword>
<name>A0ABN6N8T4_9BACT</name>
<feature type="transmembrane region" description="Helical" evidence="1">
    <location>
        <begin position="17"/>
        <end position="37"/>
    </location>
</feature>
<feature type="transmembrane region" description="Helical" evidence="1">
    <location>
        <begin position="229"/>
        <end position="251"/>
    </location>
</feature>
<sequence>MNDDAKRGEPRACSPGAAAKAGAAALLVGGVIAFTLVRPPVRLIHPDALHFMGIFQEVYGTVHGWREAPAAFWEALQRVNAYDLSRGRLVNYLLFGLEAAIRSRLPFPFVSWLTLGVLLLNAGLLARLVTRHVEPAERRQTMACLAFALAALDPMTFYAYEMQFTYAKYTCVTFVLLFLLSRAAVARAVALVGAAFSDEIGLVMVMAVLAAGTFNHVRRRAGSERPALALGGALALGALAALAALVAYHAILGGLFGEMPWVIRKGGFDTPHEPFARELGHSFAYAFATFQSILTTPGTLLFAALLGAGAWKAAARERPGGVVGLARGAWQALVTDPAVQLQVGALCVAFFVVLAMYRGVGVQYYYPYPIAVILTFTFLSFVIARCQPAVGVAVVLATLGCLVLRLPETFRSMREHAVAVWLPDGAVTLEAFERIDTAVTDARRGEYGPFRAVNNHQELDLDGGYVYTARYFPVQGMVRVLVWPDDGPFR</sequence>
<evidence type="ECO:0008006" key="4">
    <source>
        <dbReference type="Google" id="ProtNLM"/>
    </source>
</evidence>
<feature type="transmembrane region" description="Helical" evidence="1">
    <location>
        <begin position="364"/>
        <end position="383"/>
    </location>
</feature>
<feature type="transmembrane region" description="Helical" evidence="1">
    <location>
        <begin position="172"/>
        <end position="194"/>
    </location>
</feature>
<evidence type="ECO:0000256" key="1">
    <source>
        <dbReference type="SAM" id="Phobius"/>
    </source>
</evidence>
<feature type="transmembrane region" description="Helical" evidence="1">
    <location>
        <begin position="339"/>
        <end position="357"/>
    </location>
</feature>
<feature type="transmembrane region" description="Helical" evidence="1">
    <location>
        <begin position="200"/>
        <end position="217"/>
    </location>
</feature>
<gene>
    <name evidence="2" type="ORF">AMPC_27690</name>
</gene>
<keyword evidence="3" id="KW-1185">Reference proteome</keyword>
<dbReference type="EMBL" id="AP025592">
    <property type="protein sequence ID" value="BDG09656.1"/>
    <property type="molecule type" value="Genomic_DNA"/>
</dbReference>